<feature type="compositionally biased region" description="Basic and acidic residues" evidence="1">
    <location>
        <begin position="187"/>
        <end position="198"/>
    </location>
</feature>
<protein>
    <submittedName>
        <fullName evidence="2">Uncharacterized protein</fullName>
    </submittedName>
</protein>
<evidence type="ECO:0000313" key="2">
    <source>
        <dbReference type="EMBL" id="CAD9335071.1"/>
    </source>
</evidence>
<name>A0A7S1ZCM2_9STRA</name>
<dbReference type="AlphaFoldDB" id="A0A7S1ZCM2"/>
<reference evidence="2" key="1">
    <citation type="submission" date="2021-01" db="EMBL/GenBank/DDBJ databases">
        <authorList>
            <person name="Corre E."/>
            <person name="Pelletier E."/>
            <person name="Niang G."/>
            <person name="Scheremetjew M."/>
            <person name="Finn R."/>
            <person name="Kale V."/>
            <person name="Holt S."/>
            <person name="Cochrane G."/>
            <person name="Meng A."/>
            <person name="Brown T."/>
            <person name="Cohen L."/>
        </authorList>
    </citation>
    <scope>NUCLEOTIDE SEQUENCE</scope>
    <source>
        <strain evidence="2">Pop2</strain>
    </source>
</reference>
<feature type="region of interest" description="Disordered" evidence="1">
    <location>
        <begin position="125"/>
        <end position="150"/>
    </location>
</feature>
<sequence length="394" mass="43408">MSQKNFYQVLFSSSSTISTNNEGSHRQEVTASTTTANETADFHHPPSPPSGIEHLFLTPELSTSNISAFHLASEIKKEHRASSIVGRGSISFGSKSAKTEEFLSACDSPENLREEQNLDGLAGLDESFSTPSNSVHLPSKVEEESPSDLLSDTKENIEEKFEAVTTEEELLEVRISVEEVSEEPENTEEKAAAEPENTKEEAIVKSRDIMTDTKTPEEVVVAPPAVDKKVEEKKEELHIDASQHVYETVKNVWGFGKNIFFAKPFLELTEAIATKVVGELKDVDDAIKPHVANIDDSFFNPAVNAIVSLVMPAVEKVDPIVRPVYVTILRPFGLFKETQPLALEAAPTPTPETKEEKVEVPKKSEKIVIEKIEDKKEESSEPEVTTPSATPLVQ</sequence>
<feature type="region of interest" description="Disordered" evidence="1">
    <location>
        <begin position="178"/>
        <end position="198"/>
    </location>
</feature>
<accession>A0A7S1ZCM2</accession>
<gene>
    <name evidence="2" type="ORF">DBRI1063_LOCUS13610</name>
</gene>
<feature type="compositionally biased region" description="Low complexity" evidence="1">
    <location>
        <begin position="382"/>
        <end position="394"/>
    </location>
</feature>
<feature type="compositionally biased region" description="Polar residues" evidence="1">
    <location>
        <begin position="127"/>
        <end position="136"/>
    </location>
</feature>
<organism evidence="2">
    <name type="scientific">Ditylum brightwellii</name>
    <dbReference type="NCBI Taxonomy" id="49249"/>
    <lineage>
        <taxon>Eukaryota</taxon>
        <taxon>Sar</taxon>
        <taxon>Stramenopiles</taxon>
        <taxon>Ochrophyta</taxon>
        <taxon>Bacillariophyta</taxon>
        <taxon>Mediophyceae</taxon>
        <taxon>Lithodesmiophycidae</taxon>
        <taxon>Lithodesmiales</taxon>
        <taxon>Lithodesmiaceae</taxon>
        <taxon>Ditylum</taxon>
    </lineage>
</organism>
<feature type="region of interest" description="Disordered" evidence="1">
    <location>
        <begin position="371"/>
        <end position="394"/>
    </location>
</feature>
<dbReference type="EMBL" id="HBGN01021333">
    <property type="protein sequence ID" value="CAD9335071.1"/>
    <property type="molecule type" value="Transcribed_RNA"/>
</dbReference>
<proteinExistence type="predicted"/>
<evidence type="ECO:0000256" key="1">
    <source>
        <dbReference type="SAM" id="MobiDB-lite"/>
    </source>
</evidence>